<dbReference type="SUPFAM" id="SSF47413">
    <property type="entry name" value="lambda repressor-like DNA-binding domains"/>
    <property type="match status" value="1"/>
</dbReference>
<accession>A0A0D7X4K8</accession>
<organism evidence="3 4">
    <name type="scientific">Paenibacillus terrae</name>
    <dbReference type="NCBI Taxonomy" id="159743"/>
    <lineage>
        <taxon>Bacteria</taxon>
        <taxon>Bacillati</taxon>
        <taxon>Bacillota</taxon>
        <taxon>Bacilli</taxon>
        <taxon>Bacillales</taxon>
        <taxon>Paenibacillaceae</taxon>
        <taxon>Paenibacillus</taxon>
    </lineage>
</organism>
<dbReference type="Gene3D" id="1.10.260.40">
    <property type="entry name" value="lambda repressor-like DNA-binding domains"/>
    <property type="match status" value="1"/>
</dbReference>
<dbReference type="PANTHER" id="PTHR46558:SF4">
    <property type="entry name" value="DNA-BIDING PHAGE PROTEIN"/>
    <property type="match status" value="1"/>
</dbReference>
<keyword evidence="1" id="KW-0238">DNA-binding</keyword>
<keyword evidence="4" id="KW-1185">Reference proteome</keyword>
<proteinExistence type="predicted"/>
<sequence>MDLYRIIGFNIRCKRKLLRMTQTQLGLAVDLSRTAVSNIESGKHHVQIHTLFKIAQVLDTSIQALLNITLHDLPPVKLANKTN</sequence>
<dbReference type="Pfam" id="PF01381">
    <property type="entry name" value="HTH_3"/>
    <property type="match status" value="1"/>
</dbReference>
<dbReference type="GO" id="GO:0003677">
    <property type="term" value="F:DNA binding"/>
    <property type="evidence" value="ECO:0007669"/>
    <property type="project" value="UniProtKB-KW"/>
</dbReference>
<dbReference type="InterPro" id="IPR001387">
    <property type="entry name" value="Cro/C1-type_HTH"/>
</dbReference>
<dbReference type="EMBL" id="JTHP01000013">
    <property type="protein sequence ID" value="KJD45903.1"/>
    <property type="molecule type" value="Genomic_DNA"/>
</dbReference>
<dbReference type="AlphaFoldDB" id="A0A0D7X4K8"/>
<evidence type="ECO:0000313" key="3">
    <source>
        <dbReference type="EMBL" id="KJD45903.1"/>
    </source>
</evidence>
<feature type="domain" description="HTH cro/C1-type" evidence="2">
    <location>
        <begin position="11"/>
        <end position="65"/>
    </location>
</feature>
<dbReference type="SMART" id="SM00530">
    <property type="entry name" value="HTH_XRE"/>
    <property type="match status" value="1"/>
</dbReference>
<dbReference type="PANTHER" id="PTHR46558">
    <property type="entry name" value="TRACRIPTIONAL REGULATORY PROTEIN-RELATED-RELATED"/>
    <property type="match status" value="1"/>
</dbReference>
<evidence type="ECO:0000256" key="1">
    <source>
        <dbReference type="ARBA" id="ARBA00023125"/>
    </source>
</evidence>
<dbReference type="Proteomes" id="UP000032534">
    <property type="component" value="Unassembled WGS sequence"/>
</dbReference>
<dbReference type="InterPro" id="IPR010982">
    <property type="entry name" value="Lambda_DNA-bd_dom_sf"/>
</dbReference>
<dbReference type="PROSITE" id="PS50943">
    <property type="entry name" value="HTH_CROC1"/>
    <property type="match status" value="1"/>
</dbReference>
<evidence type="ECO:0000313" key="4">
    <source>
        <dbReference type="Proteomes" id="UP000032534"/>
    </source>
</evidence>
<evidence type="ECO:0000259" key="2">
    <source>
        <dbReference type="PROSITE" id="PS50943"/>
    </source>
</evidence>
<dbReference type="RefSeq" id="WP_044645785.1">
    <property type="nucleotide sequence ID" value="NZ_JTHP01000013.1"/>
</dbReference>
<dbReference type="CDD" id="cd00093">
    <property type="entry name" value="HTH_XRE"/>
    <property type="match status" value="1"/>
</dbReference>
<dbReference type="OrthoDB" id="2655991at2"/>
<protein>
    <recommendedName>
        <fullName evidence="2">HTH cro/C1-type domain-containing protein</fullName>
    </recommendedName>
</protein>
<reference evidence="3 4" key="1">
    <citation type="submission" date="2014-11" db="EMBL/GenBank/DDBJ databases">
        <title>Draft Genome Sequences of Paenibacillus polymyxa NRRL B-30509 and Paenibacillus terrae NRRL B-30644, Strains from a Poultry Environment that Produce Tridecaptin A and Paenicidins.</title>
        <authorList>
            <person name="van Belkum M.J."/>
            <person name="Lohans C.T."/>
            <person name="Vederas J.C."/>
        </authorList>
    </citation>
    <scope>NUCLEOTIDE SEQUENCE [LARGE SCALE GENOMIC DNA]</scope>
    <source>
        <strain evidence="3 4">NRRL B-30644</strain>
    </source>
</reference>
<name>A0A0D7X4K8_9BACL</name>
<gene>
    <name evidence="3" type="ORF">QD47_08795</name>
</gene>
<comment type="caution">
    <text evidence="3">The sequence shown here is derived from an EMBL/GenBank/DDBJ whole genome shotgun (WGS) entry which is preliminary data.</text>
</comment>
<dbReference type="PATRIC" id="fig|159743.3.peg.1928"/>